<dbReference type="InterPro" id="IPR008972">
    <property type="entry name" value="Cupredoxin"/>
</dbReference>
<dbReference type="GO" id="GO:0004129">
    <property type="term" value="F:cytochrome-c oxidase activity"/>
    <property type="evidence" value="ECO:0007669"/>
    <property type="project" value="UniProtKB-EC"/>
</dbReference>
<feature type="transmembrane region" description="Helical" evidence="17">
    <location>
        <begin position="64"/>
        <end position="82"/>
    </location>
</feature>
<gene>
    <name evidence="20" type="primary">coxB</name>
    <name evidence="20" type="ORF">HME9302_01640</name>
</gene>
<dbReference type="InterPro" id="IPR001505">
    <property type="entry name" value="Copper_CuA"/>
</dbReference>
<keyword evidence="6 15" id="KW-0479">Metal-binding</keyword>
<evidence type="ECO:0000256" key="14">
    <source>
        <dbReference type="RuleBase" id="RU000456"/>
    </source>
</evidence>
<dbReference type="PROSITE" id="PS00078">
    <property type="entry name" value="COX2"/>
    <property type="match status" value="1"/>
</dbReference>
<keyword evidence="10 15" id="KW-0186">Copper</keyword>
<name>A0A369Q6C9_9SPHN</name>
<evidence type="ECO:0000256" key="11">
    <source>
        <dbReference type="ARBA" id="ARBA00023136"/>
    </source>
</evidence>
<dbReference type="EMBL" id="QBKA01000002">
    <property type="protein sequence ID" value="RDC60433.1"/>
    <property type="molecule type" value="Genomic_DNA"/>
</dbReference>
<comment type="caution">
    <text evidence="20">The sequence shown here is derived from an EMBL/GenBank/DDBJ whole genome shotgun (WGS) entry which is preliminary data.</text>
</comment>
<evidence type="ECO:0000256" key="5">
    <source>
        <dbReference type="ARBA" id="ARBA00022692"/>
    </source>
</evidence>
<dbReference type="GO" id="GO:0042773">
    <property type="term" value="P:ATP synthesis coupled electron transport"/>
    <property type="evidence" value="ECO:0007669"/>
    <property type="project" value="TreeGrafter"/>
</dbReference>
<keyword evidence="5 14" id="KW-0812">Transmembrane</keyword>
<evidence type="ECO:0000256" key="10">
    <source>
        <dbReference type="ARBA" id="ARBA00023008"/>
    </source>
</evidence>
<evidence type="ECO:0000259" key="19">
    <source>
        <dbReference type="PROSITE" id="PS50999"/>
    </source>
</evidence>
<proteinExistence type="inferred from homology"/>
<protein>
    <recommendedName>
        <fullName evidence="15">Cytochrome c oxidase subunit 2</fullName>
        <ecNumber evidence="15">7.1.1.9</ecNumber>
    </recommendedName>
</protein>
<feature type="compositionally biased region" description="Low complexity" evidence="16">
    <location>
        <begin position="401"/>
        <end position="424"/>
    </location>
</feature>
<dbReference type="PRINTS" id="PR01166">
    <property type="entry name" value="CYCOXIDASEII"/>
</dbReference>
<dbReference type="InterPro" id="IPR002429">
    <property type="entry name" value="CcO_II-like_C"/>
</dbReference>
<evidence type="ECO:0000256" key="2">
    <source>
        <dbReference type="ARBA" id="ARBA00007866"/>
    </source>
</evidence>
<comment type="cofactor">
    <cofactor evidence="15">
        <name>Cu cation</name>
        <dbReference type="ChEBI" id="CHEBI:23378"/>
    </cofactor>
    <text evidence="15">Binds a copper A center.</text>
</comment>
<evidence type="ECO:0000256" key="8">
    <source>
        <dbReference type="ARBA" id="ARBA00022982"/>
    </source>
</evidence>
<feature type="domain" description="Cytochrome oxidase subunit II copper A binding" evidence="18">
    <location>
        <begin position="238"/>
        <end position="372"/>
    </location>
</feature>
<evidence type="ECO:0000256" key="13">
    <source>
        <dbReference type="ARBA" id="ARBA00047816"/>
    </source>
</evidence>
<dbReference type="Gene3D" id="2.60.40.420">
    <property type="entry name" value="Cupredoxins - blue copper proteins"/>
    <property type="match status" value="1"/>
</dbReference>
<feature type="region of interest" description="Disordered" evidence="16">
    <location>
        <begin position="380"/>
        <end position="424"/>
    </location>
</feature>
<evidence type="ECO:0000256" key="4">
    <source>
        <dbReference type="ARBA" id="ARBA00022660"/>
    </source>
</evidence>
<keyword evidence="21" id="KW-1185">Reference proteome</keyword>
<keyword evidence="9 17" id="KW-1133">Transmembrane helix</keyword>
<organism evidence="20 21">
    <name type="scientific">Alteripontixanthobacter maritimus</name>
    <dbReference type="NCBI Taxonomy" id="2161824"/>
    <lineage>
        <taxon>Bacteria</taxon>
        <taxon>Pseudomonadati</taxon>
        <taxon>Pseudomonadota</taxon>
        <taxon>Alphaproteobacteria</taxon>
        <taxon>Sphingomonadales</taxon>
        <taxon>Erythrobacteraceae</taxon>
        <taxon>Alteripontixanthobacter</taxon>
    </lineage>
</organism>
<comment type="similarity">
    <text evidence="2 14">Belongs to the cytochrome c oxidase subunit 2 family.</text>
</comment>
<dbReference type="PROSITE" id="PS50999">
    <property type="entry name" value="COX2_TM"/>
    <property type="match status" value="1"/>
</dbReference>
<dbReference type="CDD" id="cd13912">
    <property type="entry name" value="CcO_II_C"/>
    <property type="match status" value="1"/>
</dbReference>
<dbReference type="InterPro" id="IPR034210">
    <property type="entry name" value="CcO_II_C"/>
</dbReference>
<dbReference type="Pfam" id="PF00116">
    <property type="entry name" value="COX2"/>
    <property type="match status" value="1"/>
</dbReference>
<comment type="function">
    <text evidence="12 15">Subunits I and II form the functional core of the enzyme complex. Electrons originating in cytochrome c are transferred via heme a and Cu(A) to the binuclear center formed by heme a3 and Cu(B).</text>
</comment>
<reference evidence="20 21" key="1">
    <citation type="submission" date="2018-04" db="EMBL/GenBank/DDBJ databases">
        <title>Altererythrobacter sp. HME9302 genome sequencing and assembly.</title>
        <authorList>
            <person name="Kang H."/>
            <person name="Kim H."/>
            <person name="Joh K."/>
        </authorList>
    </citation>
    <scope>NUCLEOTIDE SEQUENCE [LARGE SCALE GENOMIC DNA]</scope>
    <source>
        <strain evidence="20 21">HME9302</strain>
    </source>
</reference>
<evidence type="ECO:0000256" key="15">
    <source>
        <dbReference type="RuleBase" id="RU004024"/>
    </source>
</evidence>
<keyword evidence="20" id="KW-0560">Oxidoreductase</keyword>
<evidence type="ECO:0000256" key="7">
    <source>
        <dbReference type="ARBA" id="ARBA00022967"/>
    </source>
</evidence>
<evidence type="ECO:0000256" key="6">
    <source>
        <dbReference type="ARBA" id="ARBA00022723"/>
    </source>
</evidence>
<evidence type="ECO:0000256" key="3">
    <source>
        <dbReference type="ARBA" id="ARBA00022448"/>
    </source>
</evidence>
<feature type="domain" description="Cytochrome oxidase subunit II transmembrane region profile" evidence="19">
    <location>
        <begin position="140"/>
        <end position="236"/>
    </location>
</feature>
<dbReference type="SUPFAM" id="SSF49503">
    <property type="entry name" value="Cupredoxins"/>
    <property type="match status" value="1"/>
</dbReference>
<dbReference type="InterPro" id="IPR014222">
    <property type="entry name" value="Cyt_c_oxidase_su2"/>
</dbReference>
<dbReference type="PROSITE" id="PS50857">
    <property type="entry name" value="COX2_CUA"/>
    <property type="match status" value="1"/>
</dbReference>
<keyword evidence="3 14" id="KW-0813">Transport</keyword>
<dbReference type="Pfam" id="PF02790">
    <property type="entry name" value="COX2_TM"/>
    <property type="match status" value="1"/>
</dbReference>
<comment type="subcellular location">
    <subcellularLocation>
        <location evidence="14">Cell membrane</location>
        <topology evidence="14">Multi-pass membrane protein</topology>
    </subcellularLocation>
    <subcellularLocation>
        <location evidence="1">Membrane</location>
        <topology evidence="1">Multi-pass membrane protein</topology>
    </subcellularLocation>
</comment>
<evidence type="ECO:0000256" key="9">
    <source>
        <dbReference type="ARBA" id="ARBA00022989"/>
    </source>
</evidence>
<keyword evidence="11 17" id="KW-0472">Membrane</keyword>
<evidence type="ECO:0000256" key="16">
    <source>
        <dbReference type="SAM" id="MobiDB-lite"/>
    </source>
</evidence>
<dbReference type="InterPro" id="IPR045187">
    <property type="entry name" value="CcO_II"/>
</dbReference>
<feature type="transmembrane region" description="Helical" evidence="17">
    <location>
        <begin position="166"/>
        <end position="187"/>
    </location>
</feature>
<keyword evidence="4 14" id="KW-0679">Respiratory chain</keyword>
<dbReference type="SUPFAM" id="SSF81464">
    <property type="entry name" value="Cytochrome c oxidase subunit II-like, transmembrane region"/>
    <property type="match status" value="1"/>
</dbReference>
<evidence type="ECO:0000256" key="12">
    <source>
        <dbReference type="ARBA" id="ARBA00024688"/>
    </source>
</evidence>
<comment type="catalytic activity">
    <reaction evidence="13 15">
        <text>4 Fe(II)-[cytochrome c] + O2 + 8 H(+)(in) = 4 Fe(III)-[cytochrome c] + 2 H2O + 4 H(+)(out)</text>
        <dbReference type="Rhea" id="RHEA:11436"/>
        <dbReference type="Rhea" id="RHEA-COMP:10350"/>
        <dbReference type="Rhea" id="RHEA-COMP:14399"/>
        <dbReference type="ChEBI" id="CHEBI:15377"/>
        <dbReference type="ChEBI" id="CHEBI:15378"/>
        <dbReference type="ChEBI" id="CHEBI:15379"/>
        <dbReference type="ChEBI" id="CHEBI:29033"/>
        <dbReference type="ChEBI" id="CHEBI:29034"/>
        <dbReference type="EC" id="7.1.1.9"/>
    </reaction>
</comment>
<dbReference type="GO" id="GO:0005886">
    <property type="term" value="C:plasma membrane"/>
    <property type="evidence" value="ECO:0007669"/>
    <property type="project" value="UniProtKB-SubCell"/>
</dbReference>
<dbReference type="InterPro" id="IPR036257">
    <property type="entry name" value="Cyt_c_oxidase_su2_TM_sf"/>
</dbReference>
<keyword evidence="8 14" id="KW-0249">Electron transport</keyword>
<dbReference type="PANTHER" id="PTHR22888">
    <property type="entry name" value="CYTOCHROME C OXIDASE, SUBUNIT II"/>
    <property type="match status" value="1"/>
</dbReference>
<evidence type="ECO:0000313" key="20">
    <source>
        <dbReference type="EMBL" id="RDC60433.1"/>
    </source>
</evidence>
<evidence type="ECO:0000313" key="21">
    <source>
        <dbReference type="Proteomes" id="UP000253727"/>
    </source>
</evidence>
<dbReference type="Gene3D" id="1.10.287.90">
    <property type="match status" value="1"/>
</dbReference>
<evidence type="ECO:0000256" key="17">
    <source>
        <dbReference type="SAM" id="Phobius"/>
    </source>
</evidence>
<feature type="transmembrane region" description="Helical" evidence="17">
    <location>
        <begin position="208"/>
        <end position="230"/>
    </location>
</feature>
<evidence type="ECO:0000256" key="1">
    <source>
        <dbReference type="ARBA" id="ARBA00004141"/>
    </source>
</evidence>
<sequence length="424" mass="45656">MSLDALEASGKRAYRVACRSGCRDNDCSFAIMAAPEWKVARIERCALMMSERANSRIADRMTRFLALIWVAAMLAFAPQSALAQEGLTQSDLVAPPPAIVPPAAMEQVPDDAAADATSGDPVIEDAGGYVPMGPEMIKGQPTNGSITFQDQYSPNGDYALWMHDAILLPMVFGISLLVLGLLLFVIAKFNRRANKVPSRTTHNTLVEVLWTIIPVIILLAIAVPSITLLAKQFKTPPADALTIKATGYQWYWGYTYPDNGGFEIISNMMPEEEARAKGFPGQLEVDNRLVLPVGEPIRIQTTAADVIHSFAVPSLWFKHDAVPGRINEKTMIIKEPGIYYGQCSELCGARHGYMPIAIEALPRPQFEAWVRAQGGTVGNEAADTDGVLGAELPGLQQPESAVPDAAGAGAPPTRTTAPGTPVTE</sequence>
<dbReference type="Proteomes" id="UP000253727">
    <property type="component" value="Unassembled WGS sequence"/>
</dbReference>
<dbReference type="EC" id="7.1.1.9" evidence="15"/>
<dbReference type="InterPro" id="IPR011759">
    <property type="entry name" value="Cyt_c_oxidase_su2_TM_dom"/>
</dbReference>
<dbReference type="GO" id="GO:0016491">
    <property type="term" value="F:oxidoreductase activity"/>
    <property type="evidence" value="ECO:0007669"/>
    <property type="project" value="UniProtKB-KW"/>
</dbReference>
<dbReference type="GO" id="GO:0005507">
    <property type="term" value="F:copper ion binding"/>
    <property type="evidence" value="ECO:0007669"/>
    <property type="project" value="InterPro"/>
</dbReference>
<keyword evidence="7" id="KW-1278">Translocase</keyword>
<evidence type="ECO:0000259" key="18">
    <source>
        <dbReference type="PROSITE" id="PS50857"/>
    </source>
</evidence>
<dbReference type="PANTHER" id="PTHR22888:SF9">
    <property type="entry name" value="CYTOCHROME C OXIDASE SUBUNIT 2"/>
    <property type="match status" value="1"/>
</dbReference>
<accession>A0A369Q6C9</accession>
<dbReference type="AlphaFoldDB" id="A0A369Q6C9"/>
<dbReference type="NCBIfam" id="TIGR02866">
    <property type="entry name" value="CoxB"/>
    <property type="match status" value="1"/>
</dbReference>